<keyword evidence="2" id="KW-0808">Transferase</keyword>
<accession>A0A3P3ZQV4</accession>
<organism evidence="2">
    <name type="scientific">mine drainage metagenome</name>
    <dbReference type="NCBI Taxonomy" id="410659"/>
    <lineage>
        <taxon>unclassified sequences</taxon>
        <taxon>metagenomes</taxon>
        <taxon>ecological metagenomes</taxon>
    </lineage>
</organism>
<evidence type="ECO:0000313" key="2">
    <source>
        <dbReference type="EMBL" id="VAY89155.1"/>
    </source>
</evidence>
<dbReference type="AlphaFoldDB" id="A0A3P3ZQV4"/>
<dbReference type="Pfam" id="PF13579">
    <property type="entry name" value="Glyco_trans_4_4"/>
    <property type="match status" value="1"/>
</dbReference>
<proteinExistence type="predicted"/>
<dbReference type="SUPFAM" id="SSF53756">
    <property type="entry name" value="UDP-Glycosyltransferase/glycogen phosphorylase"/>
    <property type="match status" value="1"/>
</dbReference>
<dbReference type="InterPro" id="IPR028098">
    <property type="entry name" value="Glyco_trans_4-like_N"/>
</dbReference>
<sequence>MSATLRKRKVLIALNTAWNLFNFRAGLIRALVDQGYEVVAVAPYDEYAPRLTALGCRFVVLPMDNKGTHPGRDLLLFFRFLKLFRYERPHVFLGYTVKPNIYGSFAARMRKR</sequence>
<name>A0A3P3ZQV4_9ZZZZ</name>
<evidence type="ECO:0000259" key="1">
    <source>
        <dbReference type="Pfam" id="PF13579"/>
    </source>
</evidence>
<gene>
    <name evidence="2" type="ORF">CARN8_5380001</name>
</gene>
<dbReference type="GO" id="GO:0016740">
    <property type="term" value="F:transferase activity"/>
    <property type="evidence" value="ECO:0007669"/>
    <property type="project" value="UniProtKB-KW"/>
</dbReference>
<protein>
    <submittedName>
        <fullName evidence="2">Glycosyltransferase family 1 protein</fullName>
    </submittedName>
</protein>
<feature type="domain" description="Glycosyltransferase subfamily 4-like N-terminal" evidence="1">
    <location>
        <begin position="26"/>
        <end position="108"/>
    </location>
</feature>
<dbReference type="EMBL" id="UOYP01000488">
    <property type="protein sequence ID" value="VAY89155.1"/>
    <property type="molecule type" value="Genomic_DNA"/>
</dbReference>
<reference evidence="2" key="1">
    <citation type="submission" date="2018-10" db="EMBL/GenBank/DDBJ databases">
        <authorList>
            <person name="Plewniak F."/>
        </authorList>
    </citation>
    <scope>NUCLEOTIDE SEQUENCE</scope>
</reference>